<dbReference type="InterPro" id="IPR011712">
    <property type="entry name" value="Sig_transdc_His_kin_sub3_dim/P"/>
</dbReference>
<dbReference type="AlphaFoldDB" id="A0A930VDN4"/>
<dbReference type="GO" id="GO:0000155">
    <property type="term" value="F:phosphorelay sensor kinase activity"/>
    <property type="evidence" value="ECO:0007669"/>
    <property type="project" value="InterPro"/>
</dbReference>
<organism evidence="3 4">
    <name type="scientific">Nocardioides islandensis</name>
    <dbReference type="NCBI Taxonomy" id="433663"/>
    <lineage>
        <taxon>Bacteria</taxon>
        <taxon>Bacillati</taxon>
        <taxon>Actinomycetota</taxon>
        <taxon>Actinomycetes</taxon>
        <taxon>Propionibacteriales</taxon>
        <taxon>Nocardioidaceae</taxon>
        <taxon>Nocardioides</taxon>
    </lineage>
</organism>
<keyword evidence="1" id="KW-0472">Membrane</keyword>
<keyword evidence="1" id="KW-1133">Transmembrane helix</keyword>
<evidence type="ECO:0000256" key="1">
    <source>
        <dbReference type="SAM" id="Phobius"/>
    </source>
</evidence>
<evidence type="ECO:0000313" key="4">
    <source>
        <dbReference type="Proteomes" id="UP000640489"/>
    </source>
</evidence>
<accession>A0A930VDN4</accession>
<dbReference type="EMBL" id="JADKPN010000010">
    <property type="protein sequence ID" value="MBF4764583.1"/>
    <property type="molecule type" value="Genomic_DNA"/>
</dbReference>
<dbReference type="GO" id="GO:0016020">
    <property type="term" value="C:membrane"/>
    <property type="evidence" value="ECO:0007669"/>
    <property type="project" value="InterPro"/>
</dbReference>
<name>A0A930VDN4_9ACTN</name>
<evidence type="ECO:0000259" key="2">
    <source>
        <dbReference type="Pfam" id="PF07730"/>
    </source>
</evidence>
<sequence>MTALAVVGVATVAIVGREPGLSLAGPSRAVLAVEVLAAVLLTAAAVATWRAGEAFPVLLAATALAWLVSEWNSPAAGAGFTPGLLLYAAWPALLAATALRGLHEQRFDRPASGLLAVAFLSSVGVLGVASALVFDPAGQGCAACPANLVLVADAPDLWVSLGRAGLVLTAGWTVAFALLALARTVLASPARRRWSAPVLLPAVAAVLLWGAGAVHGIRRGFVSNDPTDRDLRLAEAVALALVAVGVALARLRARRTRAALAQLVLDIGAAPAPGEVRAWLATALGDPTIALLYRLEGGEWVDADGRETTPTAPPDREATRVRVAAQDVFAVVHRRGLLDDPTLLSELVTTASLALEHDRLHAACQARLHQLRASRARIVAEADSRRRELERDLHDGAQQRLVAVALAIRLARRTIAPGDAELEARLADAEEGVRSAVVALRDVAHGLFPAVLAEEGLAAALEELSEQEPRLVPRALPAGRFPSEVESAAYFATLESLLEAGHDVTVDAVAGQGLLTLTIGAGEQSASTMVQIQDRVGAVGGTATLCAGLLRVEMPCAS</sequence>
<evidence type="ECO:0000313" key="3">
    <source>
        <dbReference type="EMBL" id="MBF4764583.1"/>
    </source>
</evidence>
<proteinExistence type="predicted"/>
<dbReference type="Gene3D" id="6.10.250.2870">
    <property type="match status" value="1"/>
</dbReference>
<reference evidence="3" key="1">
    <citation type="submission" date="2020-11" db="EMBL/GenBank/DDBJ databases">
        <title>Nocardioides sp. nov., isolated from Soil of Cynanchum wilfordii Hemsley rhizosphere.</title>
        <authorList>
            <person name="Lee J.-S."/>
            <person name="Suh M.K."/>
            <person name="Kim J.-S."/>
        </authorList>
    </citation>
    <scope>NUCLEOTIDE SEQUENCE</scope>
    <source>
        <strain evidence="3">KCTC 19275</strain>
    </source>
</reference>
<feature type="transmembrane region" description="Helical" evidence="1">
    <location>
        <begin position="157"/>
        <end position="182"/>
    </location>
</feature>
<feature type="transmembrane region" description="Helical" evidence="1">
    <location>
        <begin position="114"/>
        <end position="134"/>
    </location>
</feature>
<feature type="transmembrane region" description="Helical" evidence="1">
    <location>
        <begin position="233"/>
        <end position="251"/>
    </location>
</feature>
<feature type="transmembrane region" description="Helical" evidence="1">
    <location>
        <begin position="27"/>
        <end position="47"/>
    </location>
</feature>
<keyword evidence="4" id="KW-1185">Reference proteome</keyword>
<comment type="caution">
    <text evidence="3">The sequence shown here is derived from an EMBL/GenBank/DDBJ whole genome shotgun (WGS) entry which is preliminary data.</text>
</comment>
<protein>
    <recommendedName>
        <fullName evidence="2">Signal transduction histidine kinase subgroup 3 dimerisation and phosphoacceptor domain-containing protein</fullName>
    </recommendedName>
</protein>
<keyword evidence="1" id="KW-0812">Transmembrane</keyword>
<feature type="transmembrane region" description="Helical" evidence="1">
    <location>
        <begin position="194"/>
        <end position="213"/>
    </location>
</feature>
<gene>
    <name evidence="3" type="ORF">ISU07_15735</name>
</gene>
<dbReference type="Pfam" id="PF07730">
    <property type="entry name" value="HisKA_3"/>
    <property type="match status" value="1"/>
</dbReference>
<feature type="domain" description="Signal transduction histidine kinase subgroup 3 dimerisation and phosphoacceptor" evidence="2">
    <location>
        <begin position="386"/>
        <end position="451"/>
    </location>
</feature>
<dbReference type="Proteomes" id="UP000640489">
    <property type="component" value="Unassembled WGS sequence"/>
</dbReference>
<dbReference type="RefSeq" id="WP_194707773.1">
    <property type="nucleotide sequence ID" value="NZ_JADKPN010000010.1"/>
</dbReference>
<feature type="transmembrane region" description="Helical" evidence="1">
    <location>
        <begin position="84"/>
        <end position="102"/>
    </location>
</feature>
<dbReference type="GO" id="GO:0046983">
    <property type="term" value="F:protein dimerization activity"/>
    <property type="evidence" value="ECO:0007669"/>
    <property type="project" value="InterPro"/>
</dbReference>